<dbReference type="CDD" id="cd02516">
    <property type="entry name" value="CDP-ME_synthetase"/>
    <property type="match status" value="1"/>
</dbReference>
<dbReference type="InterPro" id="IPR034683">
    <property type="entry name" value="IspD/TarI"/>
</dbReference>
<dbReference type="Pfam" id="PF01128">
    <property type="entry name" value="IspD"/>
    <property type="match status" value="1"/>
</dbReference>
<evidence type="ECO:0000313" key="5">
    <source>
        <dbReference type="Proteomes" id="UP000325105"/>
    </source>
</evidence>
<dbReference type="UniPathway" id="UPA00056">
    <property type="reaction ID" value="UER00093"/>
</dbReference>
<evidence type="ECO:0000256" key="1">
    <source>
        <dbReference type="ARBA" id="ARBA00022679"/>
    </source>
</evidence>
<organism evidence="4 5">
    <name type="scientific">Sphingobacterium allocomposti</name>
    <dbReference type="NCBI Taxonomy" id="415956"/>
    <lineage>
        <taxon>Bacteria</taxon>
        <taxon>Pseudomonadati</taxon>
        <taxon>Bacteroidota</taxon>
        <taxon>Sphingobacteriia</taxon>
        <taxon>Sphingobacteriales</taxon>
        <taxon>Sphingobacteriaceae</taxon>
        <taxon>Sphingobacterium</taxon>
    </lineage>
</organism>
<reference evidence="4 5" key="1">
    <citation type="submission" date="2019-07" db="EMBL/GenBank/DDBJ databases">
        <title>Genomic Encyclopedia of Archaeal and Bacterial Type Strains, Phase II (KMG-II): from individual species to whole genera.</title>
        <authorList>
            <person name="Goeker M."/>
        </authorList>
    </citation>
    <scope>NUCLEOTIDE SEQUENCE [LARGE SCALE GENOMIC DNA]</scope>
    <source>
        <strain evidence="4 5">DSM 18850</strain>
    </source>
</reference>
<evidence type="ECO:0000313" key="4">
    <source>
        <dbReference type="EMBL" id="TYP97221.1"/>
    </source>
</evidence>
<proteinExistence type="inferred from homology"/>
<keyword evidence="2 3" id="KW-0548">Nucleotidyltransferase</keyword>
<comment type="function">
    <text evidence="3">Catalyzes the formation of 4-diphosphocytidyl-2-C-methyl-D-erythritol from CTP and 2-C-methyl-D-erythritol 4-phosphate (MEP).</text>
</comment>
<evidence type="ECO:0000256" key="3">
    <source>
        <dbReference type="HAMAP-Rule" id="MF_00108"/>
    </source>
</evidence>
<dbReference type="HAMAP" id="MF_00108">
    <property type="entry name" value="IspD"/>
    <property type="match status" value="1"/>
</dbReference>
<dbReference type="RefSeq" id="WP_148907613.1">
    <property type="nucleotide sequence ID" value="NZ_VNHX01000003.1"/>
</dbReference>
<dbReference type="EMBL" id="VNHX01000003">
    <property type="protein sequence ID" value="TYP97221.1"/>
    <property type="molecule type" value="Genomic_DNA"/>
</dbReference>
<dbReference type="NCBIfam" id="TIGR00453">
    <property type="entry name" value="ispD"/>
    <property type="match status" value="1"/>
</dbReference>
<dbReference type="GO" id="GO:0050518">
    <property type="term" value="F:2-C-methyl-D-erythritol 4-phosphate cytidylyltransferase activity"/>
    <property type="evidence" value="ECO:0007669"/>
    <property type="project" value="UniProtKB-UniRule"/>
</dbReference>
<feature type="site" description="Positions MEP for the nucleophilic attack" evidence="3">
    <location>
        <position position="159"/>
    </location>
</feature>
<dbReference type="OrthoDB" id="9806837at2"/>
<keyword evidence="5" id="KW-1185">Reference proteome</keyword>
<name>A0A5S5DMX8_9SPHI</name>
<dbReference type="InterPro" id="IPR001228">
    <property type="entry name" value="IspD"/>
</dbReference>
<dbReference type="InterPro" id="IPR029044">
    <property type="entry name" value="Nucleotide-diphossugar_trans"/>
</dbReference>
<feature type="site" description="Transition state stabilizer" evidence="3">
    <location>
        <position position="23"/>
    </location>
</feature>
<dbReference type="AlphaFoldDB" id="A0A5S5DMX8"/>
<protein>
    <recommendedName>
        <fullName evidence="3">2-C-methyl-D-erythritol 4-phosphate cytidylyltransferase</fullName>
        <ecNumber evidence="3">2.7.7.60</ecNumber>
    </recommendedName>
    <alternativeName>
        <fullName evidence="3">4-diphosphocytidyl-2C-methyl-D-erythritol synthase</fullName>
    </alternativeName>
    <alternativeName>
        <fullName evidence="3">MEP cytidylyltransferase</fullName>
        <shortName evidence="3">MCT</shortName>
    </alternativeName>
</protein>
<feature type="site" description="Transition state stabilizer" evidence="3">
    <location>
        <position position="16"/>
    </location>
</feature>
<dbReference type="EC" id="2.7.7.60" evidence="3"/>
<feature type="site" description="Positions MEP for the nucleophilic attack" evidence="3">
    <location>
        <position position="213"/>
    </location>
</feature>
<dbReference type="SUPFAM" id="SSF53448">
    <property type="entry name" value="Nucleotide-diphospho-sugar transferases"/>
    <property type="match status" value="1"/>
</dbReference>
<dbReference type="Proteomes" id="UP000325105">
    <property type="component" value="Unassembled WGS sequence"/>
</dbReference>
<comment type="similarity">
    <text evidence="3">Belongs to the IspD/TarI cytidylyltransferase family. IspD subfamily.</text>
</comment>
<keyword evidence="1 3" id="KW-0808">Transferase</keyword>
<sequence length="232" mass="26095">MQKRYVIIVAGGTGSRMGSDLPKQYLPLGNRPVLMHTIARFTEAESSPEVVLVINEAMHALWNDLCEQHHFDIPHTIAYGGTSRFQSVRNGLLKIVESVRQPLEHTLIAIHDAARPVISPELIDRCFEEASIHGSTVLAVLSTNSVRQGTLACSRSIDRSQVWMVQTPQTFRGDIIERAFQQEESSEFTDDASVVEKLGYTVRLIPGDHRNIKITFPEDIRIAQYYLESPKI</sequence>
<dbReference type="GO" id="GO:0019288">
    <property type="term" value="P:isopentenyl diphosphate biosynthetic process, methylerythritol 4-phosphate pathway"/>
    <property type="evidence" value="ECO:0007669"/>
    <property type="project" value="UniProtKB-UniRule"/>
</dbReference>
<dbReference type="FunFam" id="3.90.550.10:FF:000003">
    <property type="entry name" value="2-C-methyl-D-erythritol 4-phosphate cytidylyltransferase"/>
    <property type="match status" value="1"/>
</dbReference>
<comment type="pathway">
    <text evidence="3">Isoprenoid biosynthesis; isopentenyl diphosphate biosynthesis via DXP pathway; isopentenyl diphosphate from 1-deoxy-D-xylulose 5-phosphate: step 2/6.</text>
</comment>
<comment type="catalytic activity">
    <reaction evidence="3">
        <text>2-C-methyl-D-erythritol 4-phosphate + CTP + H(+) = 4-CDP-2-C-methyl-D-erythritol + diphosphate</text>
        <dbReference type="Rhea" id="RHEA:13429"/>
        <dbReference type="ChEBI" id="CHEBI:15378"/>
        <dbReference type="ChEBI" id="CHEBI:33019"/>
        <dbReference type="ChEBI" id="CHEBI:37563"/>
        <dbReference type="ChEBI" id="CHEBI:57823"/>
        <dbReference type="ChEBI" id="CHEBI:58262"/>
        <dbReference type="EC" id="2.7.7.60"/>
    </reaction>
</comment>
<keyword evidence="3" id="KW-0414">Isoprene biosynthesis</keyword>
<accession>A0A5S5DMX8</accession>
<gene>
    <name evidence="3" type="primary">ispD</name>
    <name evidence="4" type="ORF">BC792_103147</name>
</gene>
<dbReference type="Gene3D" id="3.90.550.10">
    <property type="entry name" value="Spore Coat Polysaccharide Biosynthesis Protein SpsA, Chain A"/>
    <property type="match status" value="1"/>
</dbReference>
<dbReference type="PANTHER" id="PTHR32125">
    <property type="entry name" value="2-C-METHYL-D-ERYTHRITOL 4-PHOSPHATE CYTIDYLYLTRANSFERASE, CHLOROPLASTIC"/>
    <property type="match status" value="1"/>
</dbReference>
<dbReference type="InterPro" id="IPR050088">
    <property type="entry name" value="IspD/TarI_cytidylyltransf_bact"/>
</dbReference>
<dbReference type="PANTHER" id="PTHR32125:SF4">
    <property type="entry name" value="2-C-METHYL-D-ERYTHRITOL 4-PHOSPHATE CYTIDYLYLTRANSFERASE, CHLOROPLASTIC"/>
    <property type="match status" value="1"/>
</dbReference>
<evidence type="ECO:0000256" key="2">
    <source>
        <dbReference type="ARBA" id="ARBA00022695"/>
    </source>
</evidence>
<dbReference type="NCBIfam" id="NF001186">
    <property type="entry name" value="PRK00155.2-3"/>
    <property type="match status" value="1"/>
</dbReference>
<comment type="caution">
    <text evidence="4">The sequence shown here is derived from an EMBL/GenBank/DDBJ whole genome shotgun (WGS) entry which is preliminary data.</text>
</comment>